<organism evidence="1 2">
    <name type="scientific">Paenibacillus swuensis</name>
    <dbReference type="NCBI Taxonomy" id="1178515"/>
    <lineage>
        <taxon>Bacteria</taxon>
        <taxon>Bacillati</taxon>
        <taxon>Bacillota</taxon>
        <taxon>Bacilli</taxon>
        <taxon>Bacillales</taxon>
        <taxon>Paenibacillaceae</taxon>
        <taxon>Paenibacillus</taxon>
    </lineage>
</organism>
<protein>
    <submittedName>
        <fullName evidence="1">Uncharacterized protein</fullName>
    </submittedName>
</protein>
<dbReference type="KEGG" id="pswu:SY83_05665"/>
<keyword evidence="2" id="KW-1185">Reference proteome</keyword>
<dbReference type="AlphaFoldDB" id="A0A172TG70"/>
<evidence type="ECO:0000313" key="1">
    <source>
        <dbReference type="EMBL" id="ANE45877.1"/>
    </source>
</evidence>
<dbReference type="EMBL" id="CP011388">
    <property type="protein sequence ID" value="ANE45877.1"/>
    <property type="molecule type" value="Genomic_DNA"/>
</dbReference>
<accession>A0A172TG70</accession>
<name>A0A172TG70_9BACL</name>
<dbReference type="OrthoDB" id="2883442at2"/>
<dbReference type="RefSeq" id="WP_068605088.1">
    <property type="nucleotide sequence ID" value="NZ_CP011388.1"/>
</dbReference>
<gene>
    <name evidence="1" type="ORF">SY83_05665</name>
</gene>
<dbReference type="Proteomes" id="UP000076927">
    <property type="component" value="Chromosome"/>
</dbReference>
<sequence>MFKRIDATCYMTGDKFSPELLQQKTNWQLQSISEVGDVRTLGPSKGKPLTYGAAELRPPDDLPYDDDVEIGLHWVVNAVLPFKKYIIECGADYVYLDIAVYFEGQCNLAFEPELIKKIAALDMPFWISCYEYDDEVR</sequence>
<proteinExistence type="predicted"/>
<dbReference type="PATRIC" id="fig|1178515.4.peg.1150"/>
<reference evidence="1 2" key="1">
    <citation type="submission" date="2015-01" db="EMBL/GenBank/DDBJ databases">
        <title>Paenibacillus swuensis/DY6/whole genome sequencing.</title>
        <authorList>
            <person name="Kim M.K."/>
            <person name="Srinivasan S."/>
            <person name="Lee J.-J."/>
        </authorList>
    </citation>
    <scope>NUCLEOTIDE SEQUENCE [LARGE SCALE GENOMIC DNA]</scope>
    <source>
        <strain evidence="1 2">DY6</strain>
    </source>
</reference>
<evidence type="ECO:0000313" key="2">
    <source>
        <dbReference type="Proteomes" id="UP000076927"/>
    </source>
</evidence>